<protein>
    <submittedName>
        <fullName evidence="6">Oxidoreductase, FAD-binding protein</fullName>
    </submittedName>
</protein>
<dbReference type="PANTHER" id="PTHR13878:SF53">
    <property type="entry name" value="CYTOKININ DEHYDROGENASE 6"/>
    <property type="match status" value="1"/>
</dbReference>
<dbReference type="PROSITE" id="PS51387">
    <property type="entry name" value="FAD_PCMH"/>
    <property type="match status" value="1"/>
</dbReference>
<evidence type="ECO:0000259" key="5">
    <source>
        <dbReference type="PROSITE" id="PS51387"/>
    </source>
</evidence>
<dbReference type="Proteomes" id="UP000007374">
    <property type="component" value="Unassembled WGS sequence"/>
</dbReference>
<comment type="caution">
    <text evidence="6">The sequence shown here is derived from an EMBL/GenBank/DDBJ whole genome shotgun (WGS) entry which is preliminary data.</text>
</comment>
<comment type="similarity">
    <text evidence="1">Belongs to the oxygen-dependent FAD-linked oxidoreductase family.</text>
</comment>
<dbReference type="InterPro" id="IPR036318">
    <property type="entry name" value="FAD-bd_PCMH-like_sf"/>
</dbReference>
<dbReference type="OrthoDB" id="143770at2"/>
<dbReference type="PANTHER" id="PTHR13878">
    <property type="entry name" value="GULONOLACTONE OXIDASE"/>
    <property type="match status" value="1"/>
</dbReference>
<evidence type="ECO:0000313" key="7">
    <source>
        <dbReference type="Proteomes" id="UP000007374"/>
    </source>
</evidence>
<dbReference type="EMBL" id="AMSI01000010">
    <property type="protein sequence ID" value="EKF41522.1"/>
    <property type="molecule type" value="Genomic_DNA"/>
</dbReference>
<dbReference type="STRING" id="721133.SAMN05216176_11058"/>
<keyword evidence="7" id="KW-1185">Reference proteome</keyword>
<dbReference type="PATRIC" id="fig|1231190.3.peg.3105"/>
<proteinExistence type="inferred from homology"/>
<dbReference type="InterPro" id="IPR016166">
    <property type="entry name" value="FAD-bd_PCMH"/>
</dbReference>
<reference evidence="6 7" key="1">
    <citation type="journal article" date="2012" name="J. Bacteriol.">
        <title>Genome Sequence of Nitratireductor indicus Type Strain C115.</title>
        <authorList>
            <person name="Lai Q."/>
            <person name="Li G."/>
            <person name="Yu Z."/>
            <person name="Shao Z."/>
        </authorList>
    </citation>
    <scope>NUCLEOTIDE SEQUENCE [LARGE SCALE GENOMIC DNA]</scope>
    <source>
        <strain evidence="6 7">C115</strain>
    </source>
</reference>
<keyword evidence="3" id="KW-0274">FAD</keyword>
<keyword evidence="2" id="KW-0285">Flavoprotein</keyword>
<dbReference type="GO" id="GO:0071949">
    <property type="term" value="F:FAD binding"/>
    <property type="evidence" value="ECO:0007669"/>
    <property type="project" value="InterPro"/>
</dbReference>
<dbReference type="InterPro" id="IPR016164">
    <property type="entry name" value="FAD-linked_Oxase-like_C"/>
</dbReference>
<dbReference type="SUPFAM" id="SSF55103">
    <property type="entry name" value="FAD-linked oxidases, C-terminal domain"/>
    <property type="match status" value="1"/>
</dbReference>
<dbReference type="InterPro" id="IPR050432">
    <property type="entry name" value="FAD-linked_Oxidoreductases_BP"/>
</dbReference>
<sequence length="504" mass="54909">MSGASRRKSSLTRRTLLVGGSAIAGAVAGRYLLKPSNDPGPLFPAEARAGEGRALLNDASELCPTPVARHITITQRPEQAIVEAIRSAMAEAKTAGHSFIASAARHSMGAQSLARNGSVLTLDQEWLEADTAARTYRVAAGARWSTIISRLDAIGFSPAVMQSNNDFGVASTFAVNAHGWPVPFSGCGSTVRSIRMLMADGALVDCSRTSNSELFNLAMGGYGLFGVITEMELDMVPNALLEPRFERLPGTALGARFAEVLAGDPSIQMAYGRMDISLDRFFDDALLITYRPADDQSAIPEAEGSGFASRVARDIFRAQLGSDGVKHFRWWTEAALNPRIAGMATRNSLMNEPVVTLDDRDPSRTDILHEYFVAPARFAEFVEACKAVIPASYQQLLNITLRYVNTDRESVLAYAGEPRIAAVMLFSQEKTVRGEADMARMTEALIERVIAIGGSYYLPYRPHARLDQFERAYPRAKAFVAGKKEADPGLLFRNGLWDNYLSRI</sequence>
<feature type="domain" description="FAD-binding PCMH-type" evidence="5">
    <location>
        <begin position="62"/>
        <end position="238"/>
    </location>
</feature>
<dbReference type="InterPro" id="IPR006094">
    <property type="entry name" value="Oxid_FAD_bind_N"/>
</dbReference>
<evidence type="ECO:0000256" key="3">
    <source>
        <dbReference type="ARBA" id="ARBA00022827"/>
    </source>
</evidence>
<dbReference type="PROSITE" id="PS51318">
    <property type="entry name" value="TAT"/>
    <property type="match status" value="1"/>
</dbReference>
<dbReference type="InterPro" id="IPR016169">
    <property type="entry name" value="FAD-bd_PCMH_sub2"/>
</dbReference>
<evidence type="ECO:0000256" key="4">
    <source>
        <dbReference type="ARBA" id="ARBA00023002"/>
    </source>
</evidence>
<evidence type="ECO:0000256" key="2">
    <source>
        <dbReference type="ARBA" id="ARBA00022630"/>
    </source>
</evidence>
<dbReference type="InterPro" id="IPR006311">
    <property type="entry name" value="TAT_signal"/>
</dbReference>
<dbReference type="GO" id="GO:0016491">
    <property type="term" value="F:oxidoreductase activity"/>
    <property type="evidence" value="ECO:0007669"/>
    <property type="project" value="UniProtKB-KW"/>
</dbReference>
<dbReference type="SUPFAM" id="SSF56176">
    <property type="entry name" value="FAD-binding/transporter-associated domain-like"/>
    <property type="match status" value="1"/>
</dbReference>
<name>K2PK60_9HYPH</name>
<gene>
    <name evidence="6" type="ORF">NA8A_14976</name>
</gene>
<evidence type="ECO:0000256" key="1">
    <source>
        <dbReference type="ARBA" id="ARBA00005466"/>
    </source>
</evidence>
<organism evidence="6 7">
    <name type="scientific">Nitratireductor indicus C115</name>
    <dbReference type="NCBI Taxonomy" id="1231190"/>
    <lineage>
        <taxon>Bacteria</taxon>
        <taxon>Pseudomonadati</taxon>
        <taxon>Pseudomonadota</taxon>
        <taxon>Alphaproteobacteria</taxon>
        <taxon>Hyphomicrobiales</taxon>
        <taxon>Phyllobacteriaceae</taxon>
        <taxon>Nitratireductor</taxon>
    </lineage>
</organism>
<accession>K2PK60</accession>
<dbReference type="Pfam" id="PF01565">
    <property type="entry name" value="FAD_binding_4"/>
    <property type="match status" value="1"/>
</dbReference>
<dbReference type="Gene3D" id="3.30.465.10">
    <property type="match status" value="1"/>
</dbReference>
<dbReference type="AlphaFoldDB" id="K2PK60"/>
<evidence type="ECO:0000313" key="6">
    <source>
        <dbReference type="EMBL" id="EKF41522.1"/>
    </source>
</evidence>
<dbReference type="RefSeq" id="WP_009451176.1">
    <property type="nucleotide sequence ID" value="NZ_AMSI01000010.1"/>
</dbReference>
<keyword evidence="4" id="KW-0560">Oxidoreductase</keyword>
<dbReference type="eggNOG" id="COG0277">
    <property type="taxonomic scope" value="Bacteria"/>
</dbReference>